<protein>
    <recommendedName>
        <fullName evidence="4">HTH luxR-type domain-containing protein</fullName>
    </recommendedName>
</protein>
<dbReference type="SMART" id="SM00421">
    <property type="entry name" value="HTH_LUXR"/>
    <property type="match status" value="1"/>
</dbReference>
<organism evidence="5 6">
    <name type="scientific">Lentzea aerocolonigenes</name>
    <name type="common">Lechevalieria aerocolonigenes</name>
    <name type="synonym">Saccharothrix aerocolonigenes</name>
    <dbReference type="NCBI Taxonomy" id="68170"/>
    <lineage>
        <taxon>Bacteria</taxon>
        <taxon>Bacillati</taxon>
        <taxon>Actinomycetota</taxon>
        <taxon>Actinomycetes</taxon>
        <taxon>Pseudonocardiales</taxon>
        <taxon>Pseudonocardiaceae</taxon>
        <taxon>Lentzea</taxon>
    </lineage>
</organism>
<dbReference type="SUPFAM" id="SSF46894">
    <property type="entry name" value="C-terminal effector domain of the bipartite response regulators"/>
    <property type="match status" value="1"/>
</dbReference>
<dbReference type="PRINTS" id="PR00038">
    <property type="entry name" value="HTHLUXR"/>
</dbReference>
<dbReference type="PANTHER" id="PTHR44688">
    <property type="entry name" value="DNA-BINDING TRANSCRIPTIONAL ACTIVATOR DEVR_DOSR"/>
    <property type="match status" value="1"/>
</dbReference>
<dbReference type="PROSITE" id="PS50043">
    <property type="entry name" value="HTH_LUXR_2"/>
    <property type="match status" value="1"/>
</dbReference>
<dbReference type="OrthoDB" id="9815744at2"/>
<gene>
    <name evidence="5" type="ORF">UK23_38225</name>
</gene>
<dbReference type="Gene3D" id="1.10.10.10">
    <property type="entry name" value="Winged helix-like DNA-binding domain superfamily/Winged helix DNA-binding domain"/>
    <property type="match status" value="1"/>
</dbReference>
<dbReference type="InterPro" id="IPR016032">
    <property type="entry name" value="Sig_transdc_resp-reg_C-effctor"/>
</dbReference>
<dbReference type="AlphaFoldDB" id="A0A0F0GF60"/>
<name>A0A0F0GF60_LENAE</name>
<accession>A0A0F0GF60</accession>
<dbReference type="EMBL" id="JYJG01000363">
    <property type="protein sequence ID" value="KJK42209.1"/>
    <property type="molecule type" value="Genomic_DNA"/>
</dbReference>
<dbReference type="CDD" id="cd06170">
    <property type="entry name" value="LuxR_C_like"/>
    <property type="match status" value="1"/>
</dbReference>
<evidence type="ECO:0000256" key="3">
    <source>
        <dbReference type="ARBA" id="ARBA00023163"/>
    </source>
</evidence>
<evidence type="ECO:0000313" key="5">
    <source>
        <dbReference type="EMBL" id="KJK42209.1"/>
    </source>
</evidence>
<dbReference type="RefSeq" id="WP_045316666.1">
    <property type="nucleotide sequence ID" value="NZ_JYJG01000363.1"/>
</dbReference>
<dbReference type="Proteomes" id="UP000033393">
    <property type="component" value="Unassembled WGS sequence"/>
</dbReference>
<keyword evidence="6" id="KW-1185">Reference proteome</keyword>
<sequence length="198" mass="20594">MAESGQVRIACFGTASLYTEGVATAVTAAGAWWCGVVPNAGEVFQLVARSAVDVLLVELASDPGLYVCEVLEHTAPSLVLVVLHETTQPPPGLEVPGGVRALLSLRAARSELAILLRDIVPGAAPPLSAREIQVLGLIARGYSTERIASTLRVGAETIRTHVKHVFVKLGALNRPHAVALGCARGLISAPEWDAVPGG</sequence>
<reference evidence="5 6" key="1">
    <citation type="submission" date="2015-02" db="EMBL/GenBank/DDBJ databases">
        <authorList>
            <person name="Ju K.-S."/>
            <person name="Doroghazi J.R."/>
            <person name="Metcalf W."/>
        </authorList>
    </citation>
    <scope>NUCLEOTIDE SEQUENCE [LARGE SCALE GENOMIC DNA]</scope>
    <source>
        <strain evidence="5 6">NRRL B-16140</strain>
    </source>
</reference>
<dbReference type="InterPro" id="IPR036388">
    <property type="entry name" value="WH-like_DNA-bd_sf"/>
</dbReference>
<evidence type="ECO:0000256" key="2">
    <source>
        <dbReference type="ARBA" id="ARBA00023125"/>
    </source>
</evidence>
<dbReference type="PROSITE" id="PS00622">
    <property type="entry name" value="HTH_LUXR_1"/>
    <property type="match status" value="1"/>
</dbReference>
<keyword evidence="3" id="KW-0804">Transcription</keyword>
<dbReference type="GO" id="GO:0003677">
    <property type="term" value="F:DNA binding"/>
    <property type="evidence" value="ECO:0007669"/>
    <property type="project" value="UniProtKB-KW"/>
</dbReference>
<dbReference type="GO" id="GO:0006355">
    <property type="term" value="P:regulation of DNA-templated transcription"/>
    <property type="evidence" value="ECO:0007669"/>
    <property type="project" value="InterPro"/>
</dbReference>
<feature type="domain" description="HTH luxR-type" evidence="4">
    <location>
        <begin position="120"/>
        <end position="185"/>
    </location>
</feature>
<evidence type="ECO:0000256" key="1">
    <source>
        <dbReference type="ARBA" id="ARBA00023015"/>
    </source>
</evidence>
<evidence type="ECO:0000313" key="6">
    <source>
        <dbReference type="Proteomes" id="UP000033393"/>
    </source>
</evidence>
<comment type="caution">
    <text evidence="5">The sequence shown here is derived from an EMBL/GenBank/DDBJ whole genome shotgun (WGS) entry which is preliminary data.</text>
</comment>
<keyword evidence="2" id="KW-0238">DNA-binding</keyword>
<dbReference type="InterPro" id="IPR000792">
    <property type="entry name" value="Tscrpt_reg_LuxR_C"/>
</dbReference>
<keyword evidence="1" id="KW-0805">Transcription regulation</keyword>
<dbReference type="PANTHER" id="PTHR44688:SF16">
    <property type="entry name" value="DNA-BINDING TRANSCRIPTIONAL ACTIVATOR DEVR_DOSR"/>
    <property type="match status" value="1"/>
</dbReference>
<proteinExistence type="predicted"/>
<dbReference type="Pfam" id="PF00196">
    <property type="entry name" value="GerE"/>
    <property type="match status" value="1"/>
</dbReference>
<dbReference type="PATRIC" id="fig|68170.10.peg.9927"/>
<evidence type="ECO:0000259" key="4">
    <source>
        <dbReference type="PROSITE" id="PS50043"/>
    </source>
</evidence>